<dbReference type="GO" id="GO:0003995">
    <property type="term" value="F:acyl-CoA dehydrogenase activity"/>
    <property type="evidence" value="ECO:0007669"/>
    <property type="project" value="InterPro"/>
</dbReference>
<dbReference type="InterPro" id="IPR036250">
    <property type="entry name" value="AcylCo_DH-like_C"/>
</dbReference>
<keyword evidence="3 5" id="KW-0285">Flavoprotein</keyword>
<dbReference type="OrthoDB" id="9771038at2"/>
<evidence type="ECO:0000259" key="6">
    <source>
        <dbReference type="Pfam" id="PF00441"/>
    </source>
</evidence>
<evidence type="ECO:0000256" key="5">
    <source>
        <dbReference type="RuleBase" id="RU362125"/>
    </source>
</evidence>
<dbReference type="RefSeq" id="WP_096334089.1">
    <property type="nucleotide sequence ID" value="NZ_FOMX01000002.1"/>
</dbReference>
<dbReference type="Gene3D" id="1.20.140.10">
    <property type="entry name" value="Butyryl-CoA Dehydrogenase, subunit A, domain 3"/>
    <property type="match status" value="1"/>
</dbReference>
<dbReference type="PANTHER" id="PTHR42707:SF2">
    <property type="entry name" value="ACD11 DEHYDROGENASE"/>
    <property type="match status" value="1"/>
</dbReference>
<accession>A0A1I1TQX1</accession>
<evidence type="ECO:0000259" key="7">
    <source>
        <dbReference type="Pfam" id="PF02770"/>
    </source>
</evidence>
<dbReference type="SUPFAM" id="SSF47203">
    <property type="entry name" value="Acyl-CoA dehydrogenase C-terminal domain-like"/>
    <property type="match status" value="1"/>
</dbReference>
<dbReference type="InterPro" id="IPR009100">
    <property type="entry name" value="AcylCoA_DH/oxidase_NM_dom_sf"/>
</dbReference>
<protein>
    <submittedName>
        <fullName evidence="9">Acyl-CoA dehydrogenase</fullName>
    </submittedName>
</protein>
<comment type="cofactor">
    <cofactor evidence="1 5">
        <name>FAD</name>
        <dbReference type="ChEBI" id="CHEBI:57692"/>
    </cofactor>
</comment>
<gene>
    <name evidence="9" type="ORF">SAMN02745121_00703</name>
</gene>
<feature type="domain" description="Adaptive response protein AidB N-terminal" evidence="8">
    <location>
        <begin position="10"/>
        <end position="160"/>
    </location>
</feature>
<evidence type="ECO:0000256" key="2">
    <source>
        <dbReference type="ARBA" id="ARBA00009347"/>
    </source>
</evidence>
<dbReference type="Gene3D" id="2.40.110.20">
    <property type="match status" value="1"/>
</dbReference>
<dbReference type="EMBL" id="FOMX01000002">
    <property type="protein sequence ID" value="SFD57880.1"/>
    <property type="molecule type" value="Genomic_DNA"/>
</dbReference>
<dbReference type="Pfam" id="PF02770">
    <property type="entry name" value="Acyl-CoA_dh_M"/>
    <property type="match status" value="1"/>
</dbReference>
<organism evidence="9 10">
    <name type="scientific">Nannocystis exedens</name>
    <dbReference type="NCBI Taxonomy" id="54"/>
    <lineage>
        <taxon>Bacteria</taxon>
        <taxon>Pseudomonadati</taxon>
        <taxon>Myxococcota</taxon>
        <taxon>Polyangia</taxon>
        <taxon>Nannocystales</taxon>
        <taxon>Nannocystaceae</taxon>
        <taxon>Nannocystis</taxon>
    </lineage>
</organism>
<dbReference type="PANTHER" id="PTHR42707">
    <property type="entry name" value="ACYL-COA DEHYDROGENASE"/>
    <property type="match status" value="1"/>
</dbReference>
<dbReference type="InterPro" id="IPR041504">
    <property type="entry name" value="AidB_N"/>
</dbReference>
<dbReference type="Gene3D" id="6.10.250.600">
    <property type="match status" value="1"/>
</dbReference>
<keyword evidence="10" id="KW-1185">Reference proteome</keyword>
<evidence type="ECO:0000256" key="3">
    <source>
        <dbReference type="ARBA" id="ARBA00022630"/>
    </source>
</evidence>
<dbReference type="Pfam" id="PF18158">
    <property type="entry name" value="AidB_N"/>
    <property type="match status" value="1"/>
</dbReference>
<dbReference type="SUPFAM" id="SSF56645">
    <property type="entry name" value="Acyl-CoA dehydrogenase NM domain-like"/>
    <property type="match status" value="1"/>
</dbReference>
<dbReference type="STRING" id="54.SAMN02745121_00703"/>
<dbReference type="AlphaFoldDB" id="A0A1I1TQX1"/>
<evidence type="ECO:0000313" key="9">
    <source>
        <dbReference type="EMBL" id="SFD57880.1"/>
    </source>
</evidence>
<dbReference type="Pfam" id="PF00441">
    <property type="entry name" value="Acyl-CoA_dh_1"/>
    <property type="match status" value="1"/>
</dbReference>
<keyword evidence="5" id="KW-0560">Oxidoreductase</keyword>
<sequence>MFFQEPPGRPDLYASDEPLHALLRQRLPPELLQEIRPQYEAIGRATTGELWDWMIRAEAEPPVHVPYDPWGRRVDEIRTSPAWEELRKFSARHGLIATGYDERLGEHRRVAQAVLLYLFSGTSATYSCPLAMTDAATRVLLDLAPGDLRDRLVAGLTARDPDKFITSGQWMTERTGGSDVGNSETIARPSRVVGDERRYTLHGVKWFTSATTSEMALTLARIDDGGTTPGSRGLSLFCVEIAREPGRGWNGIQVNRLKDKLGTKAVPTAELTLDGVEATLIGEPGRGVANISGMLNVTRLHNAIASASGIRRACALARDYATRRSAFGARLIDLPLHQTTLDDMDAEAAAVLALVLEAAALLGRSEAGTATEAERRRLRALIPIAKLTTAKQAVAIASEALECFGGAGYVEDTGMPRLLRDAQVLPIWEGTTNVLSLDVLRAEAREGAFTALVQDLAARAERSYANVSAGDLATLRAGVRSLIGQVKANMARGEAAMQAGARKIALATGYLTEALLLAEAADAEPVAGERLARFVAHRLRGPFEG</sequence>
<evidence type="ECO:0000259" key="8">
    <source>
        <dbReference type="Pfam" id="PF18158"/>
    </source>
</evidence>
<evidence type="ECO:0000313" key="10">
    <source>
        <dbReference type="Proteomes" id="UP000199400"/>
    </source>
</evidence>
<name>A0A1I1TQX1_9BACT</name>
<dbReference type="Proteomes" id="UP000199400">
    <property type="component" value="Unassembled WGS sequence"/>
</dbReference>
<evidence type="ECO:0000256" key="4">
    <source>
        <dbReference type="ARBA" id="ARBA00022827"/>
    </source>
</evidence>
<keyword evidence="4 5" id="KW-0274">FAD</keyword>
<feature type="domain" description="Acyl-CoA oxidase/dehydrogenase middle" evidence="7">
    <location>
        <begin position="169"/>
        <end position="276"/>
    </location>
</feature>
<dbReference type="InterPro" id="IPR052904">
    <property type="entry name" value="Acyl-CoA_dehydrogenase-like"/>
</dbReference>
<dbReference type="PROSITE" id="PS00073">
    <property type="entry name" value="ACYL_COA_DH_2"/>
    <property type="match status" value="1"/>
</dbReference>
<dbReference type="InterPro" id="IPR006091">
    <property type="entry name" value="Acyl-CoA_Oxase/DH_mid-dom"/>
</dbReference>
<reference evidence="10" key="1">
    <citation type="submission" date="2016-10" db="EMBL/GenBank/DDBJ databases">
        <authorList>
            <person name="Varghese N."/>
            <person name="Submissions S."/>
        </authorList>
    </citation>
    <scope>NUCLEOTIDE SEQUENCE [LARGE SCALE GENOMIC DNA]</scope>
    <source>
        <strain evidence="10">ATCC 25963</strain>
    </source>
</reference>
<evidence type="ECO:0000256" key="1">
    <source>
        <dbReference type="ARBA" id="ARBA00001974"/>
    </source>
</evidence>
<dbReference type="InterPro" id="IPR009075">
    <property type="entry name" value="AcylCo_DH/oxidase_C"/>
</dbReference>
<proteinExistence type="inferred from homology"/>
<dbReference type="InterPro" id="IPR006089">
    <property type="entry name" value="Acyl-CoA_DH_CS"/>
</dbReference>
<feature type="domain" description="Acyl-CoA dehydrogenase/oxidase C-terminal" evidence="6">
    <location>
        <begin position="285"/>
        <end position="441"/>
    </location>
</feature>
<comment type="similarity">
    <text evidence="2 5">Belongs to the acyl-CoA dehydrogenase family.</text>
</comment>